<keyword evidence="3" id="KW-1185">Reference proteome</keyword>
<dbReference type="Proteomes" id="UP001189429">
    <property type="component" value="Unassembled WGS sequence"/>
</dbReference>
<name>A0ABN9U6M1_9DINO</name>
<organism evidence="2 3">
    <name type="scientific">Prorocentrum cordatum</name>
    <dbReference type="NCBI Taxonomy" id="2364126"/>
    <lineage>
        <taxon>Eukaryota</taxon>
        <taxon>Sar</taxon>
        <taxon>Alveolata</taxon>
        <taxon>Dinophyceae</taxon>
        <taxon>Prorocentrales</taxon>
        <taxon>Prorocentraceae</taxon>
        <taxon>Prorocentrum</taxon>
    </lineage>
</organism>
<feature type="region of interest" description="Disordered" evidence="1">
    <location>
        <begin position="154"/>
        <end position="177"/>
    </location>
</feature>
<comment type="caution">
    <text evidence="2">The sequence shown here is derived from an EMBL/GenBank/DDBJ whole genome shotgun (WGS) entry which is preliminary data.</text>
</comment>
<proteinExistence type="predicted"/>
<gene>
    <name evidence="2" type="ORF">PCOR1329_LOCUS45653</name>
</gene>
<reference evidence="2" key="1">
    <citation type="submission" date="2023-10" db="EMBL/GenBank/DDBJ databases">
        <authorList>
            <person name="Chen Y."/>
            <person name="Shah S."/>
            <person name="Dougan E. K."/>
            <person name="Thang M."/>
            <person name="Chan C."/>
        </authorList>
    </citation>
    <scope>NUCLEOTIDE SEQUENCE [LARGE SCALE GENOMIC DNA]</scope>
</reference>
<evidence type="ECO:0000256" key="1">
    <source>
        <dbReference type="SAM" id="MobiDB-lite"/>
    </source>
</evidence>
<evidence type="ECO:0000313" key="2">
    <source>
        <dbReference type="EMBL" id="CAK0854616.1"/>
    </source>
</evidence>
<dbReference type="EMBL" id="CAUYUJ010015491">
    <property type="protein sequence ID" value="CAK0854616.1"/>
    <property type="molecule type" value="Genomic_DNA"/>
</dbReference>
<protein>
    <submittedName>
        <fullName evidence="2">Uncharacterized protein</fullName>
    </submittedName>
</protein>
<evidence type="ECO:0000313" key="3">
    <source>
        <dbReference type="Proteomes" id="UP001189429"/>
    </source>
</evidence>
<sequence>MGVEARALGCPRRPDLRCADAPDCAALEQPVLPAALCAERRRPLAPERERQAAGKASREYGPPMAVGAVGLGQGPIGGQRRKWPAKAARRPSIGGLRLAGWAAGPVLDVFGGGARAAGAPRHFPPFAMARDCNFCHFPHGEEKFAQMEALSTKARGSDRNQAGGRRPRTVAGPRGGGSGQRLALCDHLDLVGSWAGCQPRAGGVACGGGKLAEAGALGHALGPDRGAAWQALGAEQLKAILLSAQPEHYDD</sequence>
<accession>A0ABN9U6M1</accession>